<keyword evidence="6" id="KW-0256">Endoplasmic reticulum</keyword>
<dbReference type="Pfam" id="PF16491">
    <property type="entry name" value="Peptidase_M48_N"/>
    <property type="match status" value="1"/>
</dbReference>
<dbReference type="InterPro" id="IPR032456">
    <property type="entry name" value="Peptidase_M48_N"/>
</dbReference>
<evidence type="ECO:0000256" key="2">
    <source>
        <dbReference type="ARBA" id="ARBA00022670"/>
    </source>
</evidence>
<dbReference type="GO" id="GO:0071586">
    <property type="term" value="P:CAAX-box protein processing"/>
    <property type="evidence" value="ECO:0007669"/>
    <property type="project" value="InterPro"/>
</dbReference>
<evidence type="ECO:0000259" key="16">
    <source>
        <dbReference type="Pfam" id="PF16491"/>
    </source>
</evidence>
<comment type="subcellular location">
    <subcellularLocation>
        <location evidence="1">Endoplasmic reticulum membrane</location>
        <topology evidence="1">Multi-pass membrane protein</topology>
    </subcellularLocation>
</comment>
<feature type="active site" evidence="11">
    <location>
        <position position="280"/>
    </location>
</feature>
<keyword evidence="5 13" id="KW-0378">Hydrolase</keyword>
<keyword evidence="4 12" id="KW-0479">Metal-binding</keyword>
<dbReference type="EMBL" id="CP058627">
    <property type="protein sequence ID" value="QLG88074.1"/>
    <property type="molecule type" value="Genomic_DNA"/>
</dbReference>
<dbReference type="CDD" id="cd07343">
    <property type="entry name" value="M48A_Zmpste24p_like"/>
    <property type="match status" value="1"/>
</dbReference>
<evidence type="ECO:0000259" key="15">
    <source>
        <dbReference type="Pfam" id="PF01435"/>
    </source>
</evidence>
<dbReference type="GO" id="GO:0004222">
    <property type="term" value="F:metalloendopeptidase activity"/>
    <property type="evidence" value="ECO:0007669"/>
    <property type="project" value="InterPro"/>
</dbReference>
<dbReference type="Proteomes" id="UP000509597">
    <property type="component" value="Chromosome"/>
</dbReference>
<evidence type="ECO:0000256" key="11">
    <source>
        <dbReference type="PIRSR" id="PIRSR627057-1"/>
    </source>
</evidence>
<evidence type="ECO:0000256" key="13">
    <source>
        <dbReference type="RuleBase" id="RU003983"/>
    </source>
</evidence>
<dbReference type="InterPro" id="IPR001915">
    <property type="entry name" value="Peptidase_M48"/>
</dbReference>
<evidence type="ECO:0000256" key="9">
    <source>
        <dbReference type="ARBA" id="ARBA00023049"/>
    </source>
</evidence>
<evidence type="ECO:0000256" key="7">
    <source>
        <dbReference type="ARBA" id="ARBA00022833"/>
    </source>
</evidence>
<evidence type="ECO:0000256" key="1">
    <source>
        <dbReference type="ARBA" id="ARBA00004477"/>
    </source>
</evidence>
<feature type="transmembrane region" description="Helical" evidence="14">
    <location>
        <begin position="328"/>
        <end position="348"/>
    </location>
</feature>
<feature type="transmembrane region" description="Helical" evidence="14">
    <location>
        <begin position="6"/>
        <end position="26"/>
    </location>
</feature>
<gene>
    <name evidence="17" type="ORF">HQ393_07285</name>
</gene>
<dbReference type="Gene3D" id="3.30.2010.10">
    <property type="entry name" value="Metalloproteases ('zincins'), catalytic domain"/>
    <property type="match status" value="1"/>
</dbReference>
<sequence length="417" mass="46470">MTAHTFSTLFLFALVTSVLLQLWLAMRHINHVLRHRKAVPAEFAEQITIEAHGRAAAYTVAKTRFGMFCTIFDAMVLAAFTVGGGIEWLAKLTAPWFQSDIAQGLALVTALSVVNAALSLPASLVSTFIIEQRFGFNQMTPKLFISDLIKSTAVGAAIGLPLLAAVLWLMGRMGDNWWLYVWATWLVFSLALMWIFPTFIAPLFNKFVPMEDGAMKDRIVGLLERCGFKSNGLFVMDGSKRSSHGNAYFTGLGKSKRIVFFDTLLKHLEPTEVEAVLAHELGHFKHRHIVKRLVWTFALMLGMLWVLGQLKTQLWFYQGLGVSTPSTAAALLLFFLALPVFTFIFAPLSSMMSRKHEYEADAYAASQCSANDLITSLVKLYRDNAATLTPDPLHSMFYDSHPPASLRIAALRRLNAQ</sequence>
<evidence type="ECO:0000256" key="3">
    <source>
        <dbReference type="ARBA" id="ARBA00022692"/>
    </source>
</evidence>
<name>A0A7H9BKR2_9NEIS</name>
<keyword evidence="18" id="KW-1185">Reference proteome</keyword>
<feature type="active site" description="Proton donor" evidence="11">
    <location>
        <position position="361"/>
    </location>
</feature>
<feature type="domain" description="CAAX prenyl protease 1 N-terminal" evidence="16">
    <location>
        <begin position="29"/>
        <end position="206"/>
    </location>
</feature>
<evidence type="ECO:0000256" key="5">
    <source>
        <dbReference type="ARBA" id="ARBA00022801"/>
    </source>
</evidence>
<accession>A0A7H9BKR2</accession>
<feature type="binding site" evidence="12">
    <location>
        <position position="279"/>
    </location>
    <ligand>
        <name>Zn(2+)</name>
        <dbReference type="ChEBI" id="CHEBI:29105"/>
        <note>catalytic</note>
    </ligand>
</feature>
<dbReference type="GO" id="GO:0046872">
    <property type="term" value="F:metal ion binding"/>
    <property type="evidence" value="ECO:0007669"/>
    <property type="project" value="UniProtKB-KW"/>
</dbReference>
<keyword evidence="7 12" id="KW-0862">Zinc</keyword>
<dbReference type="InterPro" id="IPR027057">
    <property type="entry name" value="CAXX_Prtase_1"/>
</dbReference>
<dbReference type="RefSeq" id="WP_179358153.1">
    <property type="nucleotide sequence ID" value="NZ_CP058627.1"/>
</dbReference>
<evidence type="ECO:0000256" key="14">
    <source>
        <dbReference type="SAM" id="Phobius"/>
    </source>
</evidence>
<dbReference type="Pfam" id="PF01435">
    <property type="entry name" value="Peptidase_M48"/>
    <property type="match status" value="1"/>
</dbReference>
<evidence type="ECO:0000256" key="6">
    <source>
        <dbReference type="ARBA" id="ARBA00022824"/>
    </source>
</evidence>
<keyword evidence="9 13" id="KW-0482">Metalloprotease</keyword>
<feature type="binding site" evidence="12">
    <location>
        <position position="357"/>
    </location>
    <ligand>
        <name>Zn(2+)</name>
        <dbReference type="ChEBI" id="CHEBI:29105"/>
        <note>catalytic</note>
    </ligand>
</feature>
<comment type="cofactor">
    <cofactor evidence="12 13">
        <name>Zn(2+)</name>
        <dbReference type="ChEBI" id="CHEBI:29105"/>
    </cofactor>
    <text evidence="12 13">Binds 1 zinc ion per subunit.</text>
</comment>
<protein>
    <submittedName>
        <fullName evidence="17">M48 family metallopeptidase</fullName>
    </submittedName>
</protein>
<feature type="binding site" evidence="12">
    <location>
        <position position="283"/>
    </location>
    <ligand>
        <name>Zn(2+)</name>
        <dbReference type="ChEBI" id="CHEBI:29105"/>
        <note>catalytic</note>
    </ligand>
</feature>
<keyword evidence="10 14" id="KW-0472">Membrane</keyword>
<evidence type="ECO:0000313" key="18">
    <source>
        <dbReference type="Proteomes" id="UP000509597"/>
    </source>
</evidence>
<dbReference type="AlphaFoldDB" id="A0A7H9BKR2"/>
<feature type="transmembrane region" description="Helical" evidence="14">
    <location>
        <begin position="65"/>
        <end position="86"/>
    </location>
</feature>
<evidence type="ECO:0000256" key="8">
    <source>
        <dbReference type="ARBA" id="ARBA00022989"/>
    </source>
</evidence>
<feature type="transmembrane region" description="Helical" evidence="14">
    <location>
        <begin position="289"/>
        <end position="308"/>
    </location>
</feature>
<proteinExistence type="inferred from homology"/>
<evidence type="ECO:0000256" key="4">
    <source>
        <dbReference type="ARBA" id="ARBA00022723"/>
    </source>
</evidence>
<evidence type="ECO:0000313" key="17">
    <source>
        <dbReference type="EMBL" id="QLG88074.1"/>
    </source>
</evidence>
<keyword evidence="8 14" id="KW-1133">Transmembrane helix</keyword>
<dbReference type="FunFam" id="3.30.2010.10:FF:000002">
    <property type="entry name" value="CAAX prenyl protease"/>
    <property type="match status" value="1"/>
</dbReference>
<reference evidence="17 18" key="1">
    <citation type="submission" date="2020-07" db="EMBL/GenBank/DDBJ databases">
        <title>Complete genome sequence of Chitinibacter sp. 2T18.</title>
        <authorList>
            <person name="Bae J.-W."/>
            <person name="Choi J.-W."/>
        </authorList>
    </citation>
    <scope>NUCLEOTIDE SEQUENCE [LARGE SCALE GENOMIC DNA]</scope>
    <source>
        <strain evidence="17 18">2T18</strain>
    </source>
</reference>
<comment type="similarity">
    <text evidence="13">Belongs to the peptidase M48 family.</text>
</comment>
<feature type="transmembrane region" description="Helical" evidence="14">
    <location>
        <begin position="106"/>
        <end position="130"/>
    </location>
</feature>
<feature type="transmembrane region" description="Helical" evidence="14">
    <location>
        <begin position="177"/>
        <end position="200"/>
    </location>
</feature>
<dbReference type="PANTHER" id="PTHR10120">
    <property type="entry name" value="CAAX PRENYL PROTEASE 1"/>
    <property type="match status" value="1"/>
</dbReference>
<dbReference type="KEGG" id="chiz:HQ393_07285"/>
<organism evidence="17 18">
    <name type="scientific">Chitinibacter bivalviorum</name>
    <dbReference type="NCBI Taxonomy" id="2739434"/>
    <lineage>
        <taxon>Bacteria</taxon>
        <taxon>Pseudomonadati</taxon>
        <taxon>Pseudomonadota</taxon>
        <taxon>Betaproteobacteria</taxon>
        <taxon>Neisseriales</taxon>
        <taxon>Chitinibacteraceae</taxon>
        <taxon>Chitinibacter</taxon>
    </lineage>
</organism>
<feature type="transmembrane region" description="Helical" evidence="14">
    <location>
        <begin position="151"/>
        <end position="171"/>
    </location>
</feature>
<evidence type="ECO:0000256" key="12">
    <source>
        <dbReference type="PIRSR" id="PIRSR627057-2"/>
    </source>
</evidence>
<keyword evidence="3 14" id="KW-0812">Transmembrane</keyword>
<evidence type="ECO:0000256" key="10">
    <source>
        <dbReference type="ARBA" id="ARBA00023136"/>
    </source>
</evidence>
<feature type="domain" description="Peptidase M48" evidence="15">
    <location>
        <begin position="211"/>
        <end position="413"/>
    </location>
</feature>
<keyword evidence="2 13" id="KW-0645">Protease</keyword>